<keyword evidence="3 5" id="KW-0067">ATP-binding</keyword>
<dbReference type="EC" id="6.3.2.2" evidence="5"/>
<accession>A0A3D9SIX2</accession>
<dbReference type="PANTHER" id="PTHR36510:SF1">
    <property type="entry name" value="GLUTAMATE--CYSTEINE LIGASE 2-RELATED"/>
    <property type="match status" value="1"/>
</dbReference>
<keyword evidence="2 5" id="KW-0547">Nucleotide-binding</keyword>
<dbReference type="InterPro" id="IPR014746">
    <property type="entry name" value="Gln_synth/guanido_kin_cat_dom"/>
</dbReference>
<dbReference type="InterPro" id="IPR006336">
    <property type="entry name" value="GCS2"/>
</dbReference>
<evidence type="ECO:0000256" key="4">
    <source>
        <dbReference type="ARBA" id="ARBA00048819"/>
    </source>
</evidence>
<keyword evidence="7" id="KW-1185">Reference proteome</keyword>
<dbReference type="RefSeq" id="WP_116021594.1">
    <property type="nucleotide sequence ID" value="NZ_QTTT01000001.1"/>
</dbReference>
<evidence type="ECO:0000313" key="6">
    <source>
        <dbReference type="EMBL" id="REE95856.1"/>
    </source>
</evidence>
<dbReference type="NCBIfam" id="NF010041">
    <property type="entry name" value="PRK13517.1-1"/>
    <property type="match status" value="1"/>
</dbReference>
<evidence type="ECO:0000313" key="7">
    <source>
        <dbReference type="Proteomes" id="UP000256661"/>
    </source>
</evidence>
<dbReference type="PANTHER" id="PTHR36510">
    <property type="entry name" value="GLUTAMATE--CYSTEINE LIGASE 2-RELATED"/>
    <property type="match status" value="1"/>
</dbReference>
<evidence type="ECO:0000256" key="1">
    <source>
        <dbReference type="ARBA" id="ARBA00022598"/>
    </source>
</evidence>
<dbReference type="NCBIfam" id="TIGR02050">
    <property type="entry name" value="gshA_cyan_rel"/>
    <property type="match status" value="1"/>
</dbReference>
<organism evidence="6 7">
    <name type="scientific">Thermomonospora umbrina</name>
    <dbReference type="NCBI Taxonomy" id="111806"/>
    <lineage>
        <taxon>Bacteria</taxon>
        <taxon>Bacillati</taxon>
        <taxon>Actinomycetota</taxon>
        <taxon>Actinomycetes</taxon>
        <taxon>Streptosporangiales</taxon>
        <taxon>Thermomonosporaceae</taxon>
        <taxon>Thermomonospora</taxon>
    </lineage>
</organism>
<evidence type="ECO:0000256" key="2">
    <source>
        <dbReference type="ARBA" id="ARBA00022741"/>
    </source>
</evidence>
<dbReference type="HAMAP" id="MF_01609">
    <property type="entry name" value="Glu_cys_ligase_2"/>
    <property type="match status" value="1"/>
</dbReference>
<protein>
    <recommendedName>
        <fullName evidence="5">Putative glutamate--cysteine ligase 2</fullName>
        <ecNumber evidence="5">6.3.2.2</ecNumber>
    </recommendedName>
    <alternativeName>
        <fullName evidence="5">Gamma-glutamylcysteine synthetase 2</fullName>
        <shortName evidence="5">GCS 2</shortName>
        <shortName evidence="5">Gamma-GCS 2</shortName>
    </alternativeName>
</protein>
<dbReference type="Proteomes" id="UP000256661">
    <property type="component" value="Unassembled WGS sequence"/>
</dbReference>
<dbReference type="AlphaFoldDB" id="A0A3D9SIX2"/>
<dbReference type="GO" id="GO:0042398">
    <property type="term" value="P:modified amino acid biosynthetic process"/>
    <property type="evidence" value="ECO:0007669"/>
    <property type="project" value="InterPro"/>
</dbReference>
<dbReference type="Gene3D" id="3.30.590.20">
    <property type="match status" value="1"/>
</dbReference>
<sequence>MTAVIEDVAVGVEEEFHVVDPRTGLLVPKAEVFLEQLPRDRYGAELQGSVVEANSLPWLRLEDLARDLSAARRRLTKVADVAGLGIVATGSVPLVDLAALEISPVPRYEQMLDEYQLLAREQLICGVQVHVDVGDRDLAAIVLHRLAPWLPVFLAMSASSPFWLGADTGYASSRTLAWQRWPTAGPPGPFGSAAEYDRLVRALVGTGVISDQGMIYFDIRPSAHLPTLELRICDACPRVDDVVLLAGLSRALVIAECRAAEAGEPLPASARTELVRAATWRAARSGLEGELVDPADGRPAPAPRVVEGLLRRLRPVLESLGDWELVAELAAGALRRGGAAARQRSAFAPRGSLTDVVTSLIAETRLEFNEPR</sequence>
<gene>
    <name evidence="6" type="ORF">DFJ69_1270</name>
</gene>
<name>A0A3D9SIX2_9ACTN</name>
<comment type="function">
    <text evidence="5">ATP-dependent carboxylate-amine ligase which exhibits weak glutamate--cysteine ligase activity.</text>
</comment>
<evidence type="ECO:0000256" key="5">
    <source>
        <dbReference type="HAMAP-Rule" id="MF_01609"/>
    </source>
</evidence>
<dbReference type="EMBL" id="QTTT01000001">
    <property type="protein sequence ID" value="REE95856.1"/>
    <property type="molecule type" value="Genomic_DNA"/>
</dbReference>
<reference evidence="6 7" key="1">
    <citation type="submission" date="2018-08" db="EMBL/GenBank/DDBJ databases">
        <title>Sequencing the genomes of 1000 actinobacteria strains.</title>
        <authorList>
            <person name="Klenk H.-P."/>
        </authorList>
    </citation>
    <scope>NUCLEOTIDE SEQUENCE [LARGE SCALE GENOMIC DNA]</scope>
    <source>
        <strain evidence="6 7">DSM 43927</strain>
    </source>
</reference>
<dbReference type="SUPFAM" id="SSF55931">
    <property type="entry name" value="Glutamine synthetase/guanido kinase"/>
    <property type="match status" value="1"/>
</dbReference>
<comment type="catalytic activity">
    <reaction evidence="4 5">
        <text>L-cysteine + L-glutamate + ATP = gamma-L-glutamyl-L-cysteine + ADP + phosphate + H(+)</text>
        <dbReference type="Rhea" id="RHEA:13285"/>
        <dbReference type="ChEBI" id="CHEBI:15378"/>
        <dbReference type="ChEBI" id="CHEBI:29985"/>
        <dbReference type="ChEBI" id="CHEBI:30616"/>
        <dbReference type="ChEBI" id="CHEBI:35235"/>
        <dbReference type="ChEBI" id="CHEBI:43474"/>
        <dbReference type="ChEBI" id="CHEBI:58173"/>
        <dbReference type="ChEBI" id="CHEBI:456216"/>
        <dbReference type="EC" id="6.3.2.2"/>
    </reaction>
</comment>
<dbReference type="InterPro" id="IPR050141">
    <property type="entry name" value="GCL_type2/YbdK_subfam"/>
</dbReference>
<dbReference type="Pfam" id="PF04107">
    <property type="entry name" value="GCS2"/>
    <property type="match status" value="1"/>
</dbReference>
<comment type="similarity">
    <text evidence="5">Belongs to the glutamate--cysteine ligase type 2 family. YbdK subfamily.</text>
</comment>
<dbReference type="GO" id="GO:0005524">
    <property type="term" value="F:ATP binding"/>
    <property type="evidence" value="ECO:0007669"/>
    <property type="project" value="UniProtKB-KW"/>
</dbReference>
<dbReference type="OrthoDB" id="9803842at2"/>
<evidence type="ECO:0000256" key="3">
    <source>
        <dbReference type="ARBA" id="ARBA00022840"/>
    </source>
</evidence>
<dbReference type="InterPro" id="IPR011793">
    <property type="entry name" value="YbdK"/>
</dbReference>
<comment type="caution">
    <text evidence="6">The sequence shown here is derived from an EMBL/GenBank/DDBJ whole genome shotgun (WGS) entry which is preliminary data.</text>
</comment>
<dbReference type="GO" id="GO:0004357">
    <property type="term" value="F:glutamate-cysteine ligase activity"/>
    <property type="evidence" value="ECO:0007669"/>
    <property type="project" value="UniProtKB-EC"/>
</dbReference>
<keyword evidence="1 5" id="KW-0436">Ligase</keyword>
<proteinExistence type="inferred from homology"/>